<gene>
    <name evidence="3" type="ORF">DBRI00130_LOCUS43392</name>
</gene>
<proteinExistence type="predicted"/>
<evidence type="ECO:0000259" key="2">
    <source>
        <dbReference type="PROSITE" id="PS50020"/>
    </source>
</evidence>
<organism evidence="3">
    <name type="scientific">Ditylum brightwellii</name>
    <dbReference type="NCBI Taxonomy" id="49249"/>
    <lineage>
        <taxon>Eukaryota</taxon>
        <taxon>Sar</taxon>
        <taxon>Stramenopiles</taxon>
        <taxon>Ochrophyta</taxon>
        <taxon>Bacillariophyta</taxon>
        <taxon>Mediophyceae</taxon>
        <taxon>Lithodesmiophycidae</taxon>
        <taxon>Lithodesmiales</taxon>
        <taxon>Lithodesmiaceae</taxon>
        <taxon>Ditylum</taxon>
    </lineage>
</organism>
<dbReference type="PANTHER" id="PTHR12957">
    <property type="entry name" value="DEAD/H BOX POLYPEPTIDE 26/DICE1-RELATED"/>
    <property type="match status" value="1"/>
</dbReference>
<name>A0A7S4T7B1_9STRA</name>
<sequence length="1261" mass="136992">MAVESLTKALDKRVQEHNRNFQVETSQQQFSHNIGLGYAQSDQFLLLSTGRQYEGHPAAGACGAGGRLLVGYDPTCHPAGYYQNLPDNPQGATGSGIVGSSSMISSHNHNEFERELKRLKATSWRQQHHKKFPEYGGGASGLNAALSAGLQLLSRYRLKSRSTENFGMGRLPSTAMLSGAASAADTGSSSSGSSSSTLSHALQPAILVLLTDGECLTKSAMEGGGQLQLQYGSVPLKGFYHEPFRWDQRIFCLHVGSPSNDSPSSSLHPNLRSLCVVTGGCHTQLKSASSISHVTETLLRQIAPRRPRVMPIPDPLRMPTLPPPTSSTKPPGGALLSSVNGGAFVNGGPVVSFQPLEIGANGEAPPINRAMLLYVPFQQPEIIASARAKSTTPITAVTYQPPIWCISESYFPNKKLDTLPPRLAQPLLNYTRHYQVVGSNAFDPTFVMKALHRLDQLVLANKQMTVDGTNNAVTAAAKQPPPIKLLQRDVYALEWLKDEKGSSAPRSSRNQEHFPVLVRGAGRPSLSEGEENMLGIGVLHHPQGAAATGDGAKLSTLTLLPPEPHILLPLLVRAAEAEHRAVKKAVEKEAAAATAAKSGGATAGLIQKQTGTKISIAAISRNINLDDNWRTEFRAYLFRVPPYYQAALRRCLRPVLPASVHSLLSSDGIEAIAAQCFSRLCLQKIRSGEQIAKEGNDRLERQEYELRRLGVQQPPEQLLGQQDDSSKNSGPVVIKYGQFDPRSTVSSYLAALRNMPAPWRVNLAVQNKTKRNSLKKNTVGEESSAQGKGKDKKSTMDVTSPKDALVTDTLGDLPSECLLPYYESRRRWIYGVSGLTIKGLSVEGVNNDGGNSHQYKTDHSTNDESLLSVAGIGASSLNQTTIAKMGDFRERLLWSRAPVVGYGANDSSGSAATTAADGSALWSVDDSAFPLSFFDPKTGEFNDSVETRVRAKMIINFGNPYQDKRGDSLVPEIFSSQRPPLGQEGFEFDNEPRTPPGSPPNETFSSVEGEGEAAFAGKRPASPSRKHHREGLKDDSTHKIPLLLPRAKRQKKAVDATGNASDDTKKKEDEKTRPPPPPPPPSQLKRKPPPPPPTSDKKSPSGKQRQPPPPPPPQKQQAKPPPPPPPQKQRQGKPPPPPPPQQGKPPPPPQQQAKPPPPQRGKPPPPQQQAKPPPPPQQQRKPPPPPPQRKQPPPPPQQQQKQKPPPPPQQLDYQNPNVKPKVNLPQGWICVWSKSQKRWYFFDTKTNKSVWEWPPPGGIPK</sequence>
<dbReference type="GO" id="GO:0032039">
    <property type="term" value="C:integrator complex"/>
    <property type="evidence" value="ECO:0007669"/>
    <property type="project" value="TreeGrafter"/>
</dbReference>
<dbReference type="InterPro" id="IPR001202">
    <property type="entry name" value="WW_dom"/>
</dbReference>
<dbReference type="InterPro" id="IPR036020">
    <property type="entry name" value="WW_dom_sf"/>
</dbReference>
<dbReference type="PANTHER" id="PTHR12957:SF2">
    <property type="entry name" value="INTEGRATOR COMPLEX SUBUNIT 6"/>
    <property type="match status" value="1"/>
</dbReference>
<feature type="region of interest" description="Disordered" evidence="1">
    <location>
        <begin position="770"/>
        <end position="800"/>
    </location>
</feature>
<feature type="region of interest" description="Disordered" evidence="1">
    <location>
        <begin position="972"/>
        <end position="1221"/>
    </location>
</feature>
<dbReference type="AlphaFoldDB" id="A0A7S4T7B1"/>
<accession>A0A7S4T7B1</accession>
<feature type="domain" description="WW" evidence="2">
    <location>
        <begin position="1222"/>
        <end position="1256"/>
    </location>
</feature>
<feature type="compositionally biased region" description="Pro residues" evidence="1">
    <location>
        <begin position="1106"/>
        <end position="1209"/>
    </location>
</feature>
<evidence type="ECO:0000256" key="1">
    <source>
        <dbReference type="SAM" id="MobiDB-lite"/>
    </source>
</evidence>
<dbReference type="Pfam" id="PF00397">
    <property type="entry name" value="WW"/>
    <property type="match status" value="1"/>
</dbReference>
<evidence type="ECO:0000313" key="3">
    <source>
        <dbReference type="EMBL" id="CAE4667104.1"/>
    </source>
</evidence>
<dbReference type="PROSITE" id="PS50020">
    <property type="entry name" value="WW_DOMAIN_2"/>
    <property type="match status" value="1"/>
</dbReference>
<dbReference type="InterPro" id="IPR051113">
    <property type="entry name" value="Integrator_subunit6"/>
</dbReference>
<dbReference type="EMBL" id="HBNS01060289">
    <property type="protein sequence ID" value="CAE4667104.1"/>
    <property type="molecule type" value="Transcribed_RNA"/>
</dbReference>
<dbReference type="SMART" id="SM00456">
    <property type="entry name" value="WW"/>
    <property type="match status" value="1"/>
</dbReference>
<dbReference type="PRINTS" id="PR01217">
    <property type="entry name" value="PRICHEXTENSN"/>
</dbReference>
<dbReference type="CDD" id="cd00201">
    <property type="entry name" value="WW"/>
    <property type="match status" value="1"/>
</dbReference>
<protein>
    <recommendedName>
        <fullName evidence="2">WW domain-containing protein</fullName>
    </recommendedName>
</protein>
<feature type="region of interest" description="Disordered" evidence="1">
    <location>
        <begin position="710"/>
        <end position="733"/>
    </location>
</feature>
<dbReference type="GO" id="GO:0034472">
    <property type="term" value="P:snRNA 3'-end processing"/>
    <property type="evidence" value="ECO:0007669"/>
    <property type="project" value="TreeGrafter"/>
</dbReference>
<feature type="compositionally biased region" description="Basic and acidic residues" evidence="1">
    <location>
        <begin position="1062"/>
        <end position="1073"/>
    </location>
</feature>
<feature type="compositionally biased region" description="Polar residues" evidence="1">
    <location>
        <begin position="719"/>
        <end position="729"/>
    </location>
</feature>
<feature type="region of interest" description="Disordered" evidence="1">
    <location>
        <begin position="501"/>
        <end position="522"/>
    </location>
</feature>
<reference evidence="3" key="1">
    <citation type="submission" date="2021-01" db="EMBL/GenBank/DDBJ databases">
        <authorList>
            <person name="Corre E."/>
            <person name="Pelletier E."/>
            <person name="Niang G."/>
            <person name="Scheremetjew M."/>
            <person name="Finn R."/>
            <person name="Kale V."/>
            <person name="Holt S."/>
            <person name="Cochrane G."/>
            <person name="Meng A."/>
            <person name="Brown T."/>
            <person name="Cohen L."/>
        </authorList>
    </citation>
    <scope>NUCLEOTIDE SEQUENCE</scope>
    <source>
        <strain evidence="3">GSO104</strain>
    </source>
</reference>
<dbReference type="SUPFAM" id="SSF51045">
    <property type="entry name" value="WW domain"/>
    <property type="match status" value="1"/>
</dbReference>
<dbReference type="Gene3D" id="2.20.70.10">
    <property type="match status" value="1"/>
</dbReference>